<feature type="compositionally biased region" description="Polar residues" evidence="1">
    <location>
        <begin position="390"/>
        <end position="402"/>
    </location>
</feature>
<evidence type="ECO:0000313" key="2">
    <source>
        <dbReference type="EMBL" id="CCC90509.1"/>
    </source>
</evidence>
<reference evidence="2" key="1">
    <citation type="journal article" date="2012" name="Proc. Natl. Acad. Sci. U.S.A.">
        <title>Antigenic diversity is generated by distinct evolutionary mechanisms in African trypanosome species.</title>
        <authorList>
            <person name="Jackson A.P."/>
            <person name="Berry A."/>
            <person name="Aslett M."/>
            <person name="Allison H.C."/>
            <person name="Burton P."/>
            <person name="Vavrova-Anderson J."/>
            <person name="Brown R."/>
            <person name="Browne H."/>
            <person name="Corton N."/>
            <person name="Hauser H."/>
            <person name="Gamble J."/>
            <person name="Gilderthorp R."/>
            <person name="Marcello L."/>
            <person name="McQuillan J."/>
            <person name="Otto T.D."/>
            <person name="Quail M.A."/>
            <person name="Sanders M.J."/>
            <person name="van Tonder A."/>
            <person name="Ginger M.L."/>
            <person name="Field M.C."/>
            <person name="Barry J.D."/>
            <person name="Hertz-Fowler C."/>
            <person name="Berriman M."/>
        </authorList>
    </citation>
    <scope>NUCLEOTIDE SEQUENCE</scope>
    <source>
        <strain evidence="2">IL3000</strain>
    </source>
</reference>
<protein>
    <submittedName>
        <fullName evidence="2">Uncharacterized protein</fullName>
    </submittedName>
</protein>
<proteinExistence type="predicted"/>
<dbReference type="EMBL" id="HE575318">
    <property type="protein sequence ID" value="CCC90509.1"/>
    <property type="molecule type" value="Genomic_DNA"/>
</dbReference>
<feature type="region of interest" description="Disordered" evidence="1">
    <location>
        <begin position="241"/>
        <end position="262"/>
    </location>
</feature>
<sequence>MQGGTHRYQYPPYQGRARMSIVRPQPPAQAPLDTEQIAFGGAPPPGCYAVSSVVNRMPYGESQFHRENGLRRVNSRQMSTRGSEFGGSRYGNGSMYGSFAMRAPSALNRQRSALLSRRGSFCGNSMASQNIAYGTLYRTDSFAKGSQYSCGSSSQYGDFGGAKGFPRGSFTNGGSFRRNPSSASIGSAYSFLEIPTHISADNDDAQPPRNAGSHAAMPSAFDSTYQRYNCGIPGFNDNSMDASPCQTATKRPPNSALTRNNSMKLTRMNSSMNGFYAYGNIVKKEDQPVGANSALSQKRLAGRPTAPPNWTGNTSNNSSVPKVDPPLQPPVAQEGISNHATPHHGPEDKKSSDNTPHGTLVRCNSEKRIGFYFKDVKPSEKGEYKEDNKTNTQPVKASSSTSPTSVRGIVLLEGWGANSLRVDGVTISLPKPHSDETQSFDTKEVVPFAPDGNLYIDFLDEMCDTFMMGCNISLVMADAQCPAQEPSKWHTWEVVRRLIKDVFARMSDRSELRLSVSLLDDDKVMDLLVPNSEFFNLVIAYSPLFGNAPQGVVFEVLDSASEFGSLLKVALSRAREQEQGEFGIILVFAILKQVRVASHSRGGGEDVFLSSLFATGVGDGIMHYTRILDKNPAEPRAMYQFALGGPSQTAAVISLADSHDSCAKNYQFLGTLQRLSQIENYSLRLGSVRRFVAYTKESLPKTREHLESLPEGPEKEVMKRSVTRYELMLSDAEAMLDSPDTVAPKTYVR</sequence>
<dbReference type="InterPro" id="IPR027417">
    <property type="entry name" value="P-loop_NTPase"/>
</dbReference>
<dbReference type="SUPFAM" id="SSF52540">
    <property type="entry name" value="P-loop containing nucleoside triphosphate hydrolases"/>
    <property type="match status" value="1"/>
</dbReference>
<dbReference type="AlphaFoldDB" id="G0UMV0"/>
<feature type="region of interest" description="Disordered" evidence="1">
    <location>
        <begin position="380"/>
        <end position="402"/>
    </location>
</feature>
<accession>G0UMV0</accession>
<dbReference type="PANTHER" id="PTHR35615:SF2">
    <property type="entry name" value="PROTEIN KINASE DOMAIN-CONTAINING PROTEIN"/>
    <property type="match status" value="1"/>
</dbReference>
<gene>
    <name evidence="2" type="ORF">TCIL3000_5_2180</name>
</gene>
<feature type="region of interest" description="Disordered" evidence="1">
    <location>
        <begin position="300"/>
        <end position="361"/>
    </location>
</feature>
<name>G0UMV0_TRYCI</name>
<dbReference type="VEuPathDB" id="TriTrypDB:TcIL3000_5_2180"/>
<feature type="compositionally biased region" description="Basic and acidic residues" evidence="1">
    <location>
        <begin position="380"/>
        <end position="389"/>
    </location>
</feature>
<feature type="compositionally biased region" description="Polar residues" evidence="1">
    <location>
        <begin position="308"/>
        <end position="320"/>
    </location>
</feature>
<dbReference type="PANTHER" id="PTHR35615">
    <property type="entry name" value="PRESENT IN THE OUTER MITOCHONDRIAL MEMBRANE PROTEOME 22-RELATED"/>
    <property type="match status" value="1"/>
</dbReference>
<evidence type="ECO:0000256" key="1">
    <source>
        <dbReference type="SAM" id="MobiDB-lite"/>
    </source>
</evidence>
<organism evidence="2">
    <name type="scientific">Trypanosoma congolense (strain IL3000)</name>
    <dbReference type="NCBI Taxonomy" id="1068625"/>
    <lineage>
        <taxon>Eukaryota</taxon>
        <taxon>Discoba</taxon>
        <taxon>Euglenozoa</taxon>
        <taxon>Kinetoplastea</taxon>
        <taxon>Metakinetoplastina</taxon>
        <taxon>Trypanosomatida</taxon>
        <taxon>Trypanosomatidae</taxon>
        <taxon>Trypanosoma</taxon>
        <taxon>Nannomonas</taxon>
    </lineage>
</organism>